<comment type="caution">
    <text evidence="1">The sequence shown here is derived from an EMBL/GenBank/DDBJ whole genome shotgun (WGS) entry which is preliminary data.</text>
</comment>
<dbReference type="AlphaFoldDB" id="A0A2G1W101"/>
<organism evidence="1 2">
    <name type="scientific">Rhodopirellula bahusiensis</name>
    <dbReference type="NCBI Taxonomy" id="2014065"/>
    <lineage>
        <taxon>Bacteria</taxon>
        <taxon>Pseudomonadati</taxon>
        <taxon>Planctomycetota</taxon>
        <taxon>Planctomycetia</taxon>
        <taxon>Pirellulales</taxon>
        <taxon>Pirellulaceae</taxon>
        <taxon>Rhodopirellula</taxon>
    </lineage>
</organism>
<gene>
    <name evidence="1" type="ORF">CEE69_24160</name>
</gene>
<dbReference type="EMBL" id="NIZW01000023">
    <property type="protein sequence ID" value="PHQ32708.1"/>
    <property type="molecule type" value="Genomic_DNA"/>
</dbReference>
<proteinExistence type="predicted"/>
<protein>
    <submittedName>
        <fullName evidence="1">Uncharacterized protein</fullName>
    </submittedName>
</protein>
<dbReference type="Proteomes" id="UP000225740">
    <property type="component" value="Unassembled WGS sequence"/>
</dbReference>
<evidence type="ECO:0000313" key="1">
    <source>
        <dbReference type="EMBL" id="PHQ32708.1"/>
    </source>
</evidence>
<evidence type="ECO:0000313" key="2">
    <source>
        <dbReference type="Proteomes" id="UP000225740"/>
    </source>
</evidence>
<keyword evidence="2" id="KW-1185">Reference proteome</keyword>
<accession>A0A2G1W101</accession>
<name>A0A2G1W101_9BACT</name>
<sequence>MVIDGTVKESGSSELTLNQPACSFRSLSILSSKTFSACWMGTLARQSHGCRPRMAKLQQSQQAVRRQST</sequence>
<reference evidence="1 2" key="1">
    <citation type="submission" date="2017-06" db="EMBL/GenBank/DDBJ databases">
        <title>Description of Rhodopirellula bahusiensis sp. nov.</title>
        <authorList>
            <person name="Kizina J."/>
            <person name="Harder J."/>
        </authorList>
    </citation>
    <scope>NUCLEOTIDE SEQUENCE [LARGE SCALE GENOMIC DNA]</scope>
    <source>
        <strain evidence="1 2">SWK21</strain>
    </source>
</reference>